<dbReference type="InterPro" id="IPR046956">
    <property type="entry name" value="RLP23-like"/>
</dbReference>
<keyword evidence="5 12" id="KW-0812">Transmembrane</keyword>
<evidence type="ECO:0000256" key="6">
    <source>
        <dbReference type="ARBA" id="ARBA00022729"/>
    </source>
</evidence>
<comment type="similarity">
    <text evidence="2">Belongs to the RLP family.</text>
</comment>
<evidence type="ECO:0000256" key="7">
    <source>
        <dbReference type="ARBA" id="ARBA00022737"/>
    </source>
</evidence>
<keyword evidence="4" id="KW-0433">Leucine-rich repeat</keyword>
<evidence type="ECO:0000256" key="3">
    <source>
        <dbReference type="ARBA" id="ARBA00022475"/>
    </source>
</evidence>
<dbReference type="SUPFAM" id="SSF52058">
    <property type="entry name" value="L domain-like"/>
    <property type="match status" value="2"/>
</dbReference>
<dbReference type="AlphaFoldDB" id="A0AAD9TIR8"/>
<evidence type="ECO:0000259" key="13">
    <source>
        <dbReference type="Pfam" id="PF23598"/>
    </source>
</evidence>
<evidence type="ECO:0000256" key="8">
    <source>
        <dbReference type="ARBA" id="ARBA00022989"/>
    </source>
</evidence>
<dbReference type="InterPro" id="IPR003591">
    <property type="entry name" value="Leu-rich_rpt_typical-subtyp"/>
</dbReference>
<evidence type="ECO:0000256" key="5">
    <source>
        <dbReference type="ARBA" id="ARBA00022692"/>
    </source>
</evidence>
<keyword evidence="15" id="KW-1185">Reference proteome</keyword>
<dbReference type="PROSITE" id="PS51450">
    <property type="entry name" value="LRR"/>
    <property type="match status" value="1"/>
</dbReference>
<keyword evidence="3" id="KW-1003">Cell membrane</keyword>
<comment type="subcellular location">
    <subcellularLocation>
        <location evidence="1">Cell membrane</location>
        <topology evidence="1">Single-pass type I membrane protein</topology>
    </subcellularLocation>
</comment>
<keyword evidence="9 12" id="KW-0472">Membrane</keyword>
<dbReference type="PANTHER" id="PTHR48063">
    <property type="entry name" value="LRR RECEPTOR-LIKE KINASE"/>
    <property type="match status" value="1"/>
</dbReference>
<keyword evidence="7" id="KW-0677">Repeat</keyword>
<accession>A0AAD9TIR8</accession>
<dbReference type="Proteomes" id="UP001280121">
    <property type="component" value="Unassembled WGS sequence"/>
</dbReference>
<keyword evidence="10" id="KW-0675">Receptor</keyword>
<dbReference type="InterPro" id="IPR032675">
    <property type="entry name" value="LRR_dom_sf"/>
</dbReference>
<name>A0AAD9TIR8_9ROSI</name>
<evidence type="ECO:0000313" key="15">
    <source>
        <dbReference type="Proteomes" id="UP001280121"/>
    </source>
</evidence>
<dbReference type="PRINTS" id="PR00019">
    <property type="entry name" value="LEURICHRPT"/>
</dbReference>
<evidence type="ECO:0000256" key="9">
    <source>
        <dbReference type="ARBA" id="ARBA00023136"/>
    </source>
</evidence>
<protein>
    <recommendedName>
        <fullName evidence="13">Disease resistance R13L4/SHOC-2-like LRR domain-containing protein</fullName>
    </recommendedName>
</protein>
<sequence length="695" mass="77628">MCNLHELDLSYNGISGEITEFIEALSGCNNSNLHRLYISSNKLSGNLPVSLGNFKHLEDIRLRGNSFIGALPTSVGNLSHLQSLDLAFNKMNGTIPETVGQLTELIVLDLSGNLWQGFVTENHLQNLTSLDSFVLSSSTSKSLGFNVRHDWIAPFRARTISISDCQLGGAFPSWLRTQKDVEKLTLSNVAISDSIPDWFWRTIGISLYVLDLSVNQLRGELPKLLNFRHFESIIDLGFNRLEGSIPMWSNVRGLSLRNNLFSGAIPLNIGHEMSMFVNLDLSRNLLTGSIPESMGEIRYLSFLDLSNNYLSGEIPSNWHNLEQLRDIDLSRNNFSGGIPSSICSLPSLVWLKLNSNNLSEELSVSLKDCKGLLSLDLGENKFFGSIPIAENLFNLSYLGLRGNRLTGNIPEQLCRFPKLHILDLARNNLSGYIPKCLGNLEALKFTVTNDALESLILFGKVFLEHVEVISKGRENEYTRATELLKVIDLSSNNLAGEIQEEITNFSALNSLNLSWNQLTGKIPENIQSLQQLETLDLSGNHLSGSIPPSMSSMTFLNQLNLSYNNLSGPIPTTNQFQTFNDPSIYKGNQYLCGPPLTANCSSGPSDTKEKTGEVEEDEDRSEIFWLYVSMALGFIVGFWAVCGTLIIKRSWRHAYFGLVDETKDKLHVFIAVHMARLRRRVARQMLEDTNVPQRK</sequence>
<dbReference type="GO" id="GO:0005886">
    <property type="term" value="C:plasma membrane"/>
    <property type="evidence" value="ECO:0007669"/>
    <property type="project" value="UniProtKB-SubCell"/>
</dbReference>
<proteinExistence type="inferred from homology"/>
<dbReference type="PANTHER" id="PTHR48063:SF90">
    <property type="entry name" value="OS11G0565920 PROTEIN"/>
    <property type="match status" value="1"/>
</dbReference>
<keyword evidence="6" id="KW-0732">Signal</keyword>
<feature type="transmembrane region" description="Helical" evidence="12">
    <location>
        <begin position="624"/>
        <end position="647"/>
    </location>
</feature>
<dbReference type="Pfam" id="PF23598">
    <property type="entry name" value="LRR_14"/>
    <property type="match status" value="1"/>
</dbReference>
<dbReference type="InterPro" id="IPR055414">
    <property type="entry name" value="LRR_R13L4/SHOC2-like"/>
</dbReference>
<reference evidence="14" key="1">
    <citation type="journal article" date="2023" name="Plant J.">
        <title>Genome sequences and population genomics provide insights into the demographic history, inbreeding, and mutation load of two 'living fossil' tree species of Dipteronia.</title>
        <authorList>
            <person name="Feng Y."/>
            <person name="Comes H.P."/>
            <person name="Chen J."/>
            <person name="Zhu S."/>
            <person name="Lu R."/>
            <person name="Zhang X."/>
            <person name="Li P."/>
            <person name="Qiu J."/>
            <person name="Olsen K.M."/>
            <person name="Qiu Y."/>
        </authorList>
    </citation>
    <scope>NUCLEOTIDE SEQUENCE</scope>
    <source>
        <strain evidence="14">KIB01</strain>
    </source>
</reference>
<dbReference type="SMART" id="SM00369">
    <property type="entry name" value="LRR_TYP"/>
    <property type="match status" value="6"/>
</dbReference>
<dbReference type="Pfam" id="PF13855">
    <property type="entry name" value="LRR_8"/>
    <property type="match status" value="1"/>
</dbReference>
<organism evidence="14 15">
    <name type="scientific">Dipteronia dyeriana</name>
    <dbReference type="NCBI Taxonomy" id="168575"/>
    <lineage>
        <taxon>Eukaryota</taxon>
        <taxon>Viridiplantae</taxon>
        <taxon>Streptophyta</taxon>
        <taxon>Embryophyta</taxon>
        <taxon>Tracheophyta</taxon>
        <taxon>Spermatophyta</taxon>
        <taxon>Magnoliopsida</taxon>
        <taxon>eudicotyledons</taxon>
        <taxon>Gunneridae</taxon>
        <taxon>Pentapetalae</taxon>
        <taxon>rosids</taxon>
        <taxon>malvids</taxon>
        <taxon>Sapindales</taxon>
        <taxon>Sapindaceae</taxon>
        <taxon>Hippocastanoideae</taxon>
        <taxon>Acereae</taxon>
        <taxon>Dipteronia</taxon>
    </lineage>
</organism>
<dbReference type="FunFam" id="3.80.10.10:FF:000095">
    <property type="entry name" value="LRR receptor-like serine/threonine-protein kinase GSO1"/>
    <property type="match status" value="2"/>
</dbReference>
<evidence type="ECO:0000256" key="10">
    <source>
        <dbReference type="ARBA" id="ARBA00023170"/>
    </source>
</evidence>
<evidence type="ECO:0000313" key="14">
    <source>
        <dbReference type="EMBL" id="KAK2636761.1"/>
    </source>
</evidence>
<keyword evidence="8 12" id="KW-1133">Transmembrane helix</keyword>
<dbReference type="Pfam" id="PF00560">
    <property type="entry name" value="LRR_1"/>
    <property type="match status" value="7"/>
</dbReference>
<dbReference type="FunFam" id="3.80.10.10:FF:000041">
    <property type="entry name" value="LRR receptor-like serine/threonine-protein kinase ERECTA"/>
    <property type="match status" value="1"/>
</dbReference>
<dbReference type="Gene3D" id="3.80.10.10">
    <property type="entry name" value="Ribonuclease Inhibitor"/>
    <property type="match status" value="2"/>
</dbReference>
<evidence type="ECO:0000256" key="4">
    <source>
        <dbReference type="ARBA" id="ARBA00022614"/>
    </source>
</evidence>
<evidence type="ECO:0000256" key="1">
    <source>
        <dbReference type="ARBA" id="ARBA00004251"/>
    </source>
</evidence>
<dbReference type="EMBL" id="JANJYI010000009">
    <property type="protein sequence ID" value="KAK2636761.1"/>
    <property type="molecule type" value="Genomic_DNA"/>
</dbReference>
<comment type="caution">
    <text evidence="14">The sequence shown here is derived from an EMBL/GenBank/DDBJ whole genome shotgun (WGS) entry which is preliminary data.</text>
</comment>
<gene>
    <name evidence="14" type="ORF">Ddye_031553</name>
</gene>
<keyword evidence="11" id="KW-0325">Glycoprotein</keyword>
<evidence type="ECO:0000256" key="2">
    <source>
        <dbReference type="ARBA" id="ARBA00009592"/>
    </source>
</evidence>
<evidence type="ECO:0000256" key="12">
    <source>
        <dbReference type="SAM" id="Phobius"/>
    </source>
</evidence>
<feature type="domain" description="Disease resistance R13L4/SHOC-2-like LRR" evidence="13">
    <location>
        <begin position="50"/>
        <end position="142"/>
    </location>
</feature>
<evidence type="ECO:0000256" key="11">
    <source>
        <dbReference type="ARBA" id="ARBA00023180"/>
    </source>
</evidence>
<dbReference type="InterPro" id="IPR001611">
    <property type="entry name" value="Leu-rich_rpt"/>
</dbReference>